<feature type="transmembrane region" description="Helical" evidence="1">
    <location>
        <begin position="124"/>
        <end position="144"/>
    </location>
</feature>
<feature type="transmembrane region" description="Helical" evidence="1">
    <location>
        <begin position="31"/>
        <end position="50"/>
    </location>
</feature>
<reference evidence="2" key="1">
    <citation type="submission" date="2018-06" db="EMBL/GenBank/DDBJ databases">
        <authorList>
            <person name="Zhirakovskaya E."/>
        </authorList>
    </citation>
    <scope>NUCLEOTIDE SEQUENCE</scope>
</reference>
<evidence type="ECO:0000313" key="2">
    <source>
        <dbReference type="EMBL" id="VAW46856.1"/>
    </source>
</evidence>
<dbReference type="EMBL" id="UOFC01000116">
    <property type="protein sequence ID" value="VAW46856.1"/>
    <property type="molecule type" value="Genomic_DNA"/>
</dbReference>
<feature type="transmembrane region" description="Helical" evidence="1">
    <location>
        <begin position="7"/>
        <end position="25"/>
    </location>
</feature>
<organism evidence="2">
    <name type="scientific">hydrothermal vent metagenome</name>
    <dbReference type="NCBI Taxonomy" id="652676"/>
    <lineage>
        <taxon>unclassified sequences</taxon>
        <taxon>metagenomes</taxon>
        <taxon>ecological metagenomes</taxon>
    </lineage>
</organism>
<keyword evidence="1" id="KW-0472">Membrane</keyword>
<gene>
    <name evidence="2" type="ORF">MNBD_GAMMA03-886</name>
</gene>
<feature type="transmembrane region" description="Helical" evidence="1">
    <location>
        <begin position="71"/>
        <end position="90"/>
    </location>
</feature>
<keyword evidence="1" id="KW-0812">Transmembrane</keyword>
<proteinExistence type="predicted"/>
<dbReference type="AlphaFoldDB" id="A0A3B0WRF7"/>
<sequence length="174" mass="19333">MEVMLHLVGCLMIAVAFFILIGLVLKVYSILLALLAFPTYLGLYSFEFFTSKKCQGKNNFLSLNIPNKNPFKTIMNVAASSVSVSLLLLATNVLDVINTSEFHTLEKQVIFLKFAFEEVISSPAPLITAFLGLIVIYVVSYYCAEKDEHGSWTKIENLSIPSLWKVLTKGVAKS</sequence>
<name>A0A3B0WRF7_9ZZZZ</name>
<accession>A0A3B0WRF7</accession>
<keyword evidence="1" id="KW-1133">Transmembrane helix</keyword>
<evidence type="ECO:0000256" key="1">
    <source>
        <dbReference type="SAM" id="Phobius"/>
    </source>
</evidence>
<protein>
    <submittedName>
        <fullName evidence="2">Uncharacterized protein</fullName>
    </submittedName>
</protein>